<dbReference type="Proteomes" id="UP000521872">
    <property type="component" value="Unassembled WGS sequence"/>
</dbReference>
<organism evidence="2 3">
    <name type="scientific">Agrocybe pediades</name>
    <dbReference type="NCBI Taxonomy" id="84607"/>
    <lineage>
        <taxon>Eukaryota</taxon>
        <taxon>Fungi</taxon>
        <taxon>Dikarya</taxon>
        <taxon>Basidiomycota</taxon>
        <taxon>Agaricomycotina</taxon>
        <taxon>Agaricomycetes</taxon>
        <taxon>Agaricomycetidae</taxon>
        <taxon>Agaricales</taxon>
        <taxon>Agaricineae</taxon>
        <taxon>Strophariaceae</taxon>
        <taxon>Agrocybe</taxon>
    </lineage>
</organism>
<proteinExistence type="predicted"/>
<feature type="compositionally biased region" description="Polar residues" evidence="1">
    <location>
        <begin position="225"/>
        <end position="241"/>
    </location>
</feature>
<evidence type="ECO:0000313" key="2">
    <source>
        <dbReference type="EMBL" id="KAF4611975.1"/>
    </source>
</evidence>
<keyword evidence="3" id="KW-1185">Reference proteome</keyword>
<feature type="region of interest" description="Disordered" evidence="1">
    <location>
        <begin position="211"/>
        <end position="277"/>
    </location>
</feature>
<sequence>MNKILALVKNAGKEKKPKASGQEKKEELLLKIAKGTPTTALRRCSVANTIQVLSRSVHHARRSYDFRRRPAKHVGQCPLKTRMLANSSSKDHKIINGIFGVCGVCVRGRSEAASISSAVGKLNTMPWLEAKKEITEEKAPPWLTGSGNTSNTKVCSLFRIPWIYRTDNHEGGPELLKELEADTVLEANKSAKSGLDFLSIFPLPVVLNTTPVSSTKPSSKPAHLQGSTTPTHFPLPTSSNEPSSTPVPAAAAAKSSKEKCKTTGADDEEKENDEPQVNVGFISAGGRYDGLMGAFRAGCCGCQF</sequence>
<evidence type="ECO:0000256" key="1">
    <source>
        <dbReference type="SAM" id="MobiDB-lite"/>
    </source>
</evidence>
<feature type="compositionally biased region" description="Acidic residues" evidence="1">
    <location>
        <begin position="265"/>
        <end position="274"/>
    </location>
</feature>
<accession>A0A8H4QIZ1</accession>
<evidence type="ECO:0000313" key="3">
    <source>
        <dbReference type="Proteomes" id="UP000521872"/>
    </source>
</evidence>
<name>A0A8H4QIZ1_9AGAR</name>
<dbReference type="EMBL" id="JAACJL010000057">
    <property type="protein sequence ID" value="KAF4611975.1"/>
    <property type="molecule type" value="Genomic_DNA"/>
</dbReference>
<feature type="compositionally biased region" description="Low complexity" evidence="1">
    <location>
        <begin position="242"/>
        <end position="254"/>
    </location>
</feature>
<reference evidence="2 3" key="1">
    <citation type="submission" date="2019-12" db="EMBL/GenBank/DDBJ databases">
        <authorList>
            <person name="Floudas D."/>
            <person name="Bentzer J."/>
            <person name="Ahren D."/>
            <person name="Johansson T."/>
            <person name="Persson P."/>
            <person name="Tunlid A."/>
        </authorList>
    </citation>
    <scope>NUCLEOTIDE SEQUENCE [LARGE SCALE GENOMIC DNA]</scope>
    <source>
        <strain evidence="2 3">CBS 102.39</strain>
    </source>
</reference>
<protein>
    <submittedName>
        <fullName evidence="2">Uncharacterized protein</fullName>
    </submittedName>
</protein>
<comment type="caution">
    <text evidence="2">The sequence shown here is derived from an EMBL/GenBank/DDBJ whole genome shotgun (WGS) entry which is preliminary data.</text>
</comment>
<gene>
    <name evidence="2" type="ORF">D9613_004550</name>
</gene>
<dbReference type="AlphaFoldDB" id="A0A8H4QIZ1"/>
<feature type="compositionally biased region" description="Low complexity" evidence="1">
    <location>
        <begin position="211"/>
        <end position="221"/>
    </location>
</feature>